<keyword evidence="4" id="KW-1185">Reference proteome</keyword>
<dbReference type="AlphaFoldDB" id="L1J8F7"/>
<evidence type="ECO:0000313" key="3">
    <source>
        <dbReference type="EnsemblProtists" id="EKX44389"/>
    </source>
</evidence>
<feature type="compositionally biased region" description="Polar residues" evidence="1">
    <location>
        <begin position="28"/>
        <end position="37"/>
    </location>
</feature>
<feature type="region of interest" description="Disordered" evidence="1">
    <location>
        <begin position="518"/>
        <end position="610"/>
    </location>
</feature>
<protein>
    <recommendedName>
        <fullName evidence="5">Translin-associated factor X-interacting protein 1 N-terminal domain-containing protein</fullName>
    </recommendedName>
</protein>
<sequence>MRPVTTDLPKAVTWVEVDKGDKRDRPSSMYTRGNTLPSHFLSPMQNGKRGATYPAKLMLFDANFEQGGGKRDKAPGHTMQRRPLSASVLKKDGKPPRPLSAFIRKQKEQTTRIGTAGHLEEKGSGSQDVRSPAGEVASNMHRLKPSAMPPSPLESTQQSSGPRSRFDFSTMEDGALEEQPVKQHRSRLIERKSSRLGSMFKDTWKSFKAYDGSSINLQAVETDDVLGSKLKFGFRSQALKMQVAITEKLRMAEDEASSFQIYKDLFADIIAIDKNFAELLRQIKTVYDAKIELVPTSDSDNVSYAAYEALKTRESALQDRLRLLEEENVRLKDAEGERRAVEERDEVSRIEEEEEEVEVGITTEASNSDSKRGRRLEDVEAELKREREMRLKLQEALQDMMKLQASSDRSPRDPLSSRGSRDSARNTARSAASGYDDHPTHRSVEVARPRPPSVPAISDEEWALVQRQKEEEDAENEAWAAQEGGEGESEYEETSYENMYDEIDLEDEEVEQLMRLHYQRQARSGSEGSEEVETDRSDRMVVRPQSRGSFYPVGGREQEGGREEEVEEEEGRDAFSASDRTLDANESLTSSPLGSEADSRGNSLMSPHDG</sequence>
<organism evidence="2">
    <name type="scientific">Guillardia theta (strain CCMP2712)</name>
    <name type="common">Cryptophyte</name>
    <dbReference type="NCBI Taxonomy" id="905079"/>
    <lineage>
        <taxon>Eukaryota</taxon>
        <taxon>Cryptophyceae</taxon>
        <taxon>Pyrenomonadales</taxon>
        <taxon>Geminigeraceae</taxon>
        <taxon>Guillardia</taxon>
    </lineage>
</organism>
<name>L1J8F7_GUITC</name>
<feature type="compositionally biased region" description="Polar residues" evidence="1">
    <location>
        <begin position="600"/>
        <end position="610"/>
    </location>
</feature>
<dbReference type="KEGG" id="gtt:GUITHDRAFT_109837"/>
<dbReference type="RefSeq" id="XP_005831369.1">
    <property type="nucleotide sequence ID" value="XM_005831312.1"/>
</dbReference>
<feature type="compositionally biased region" description="Basic and acidic residues" evidence="1">
    <location>
        <begin position="334"/>
        <end position="350"/>
    </location>
</feature>
<dbReference type="HOGENOM" id="CLU_447958_0_0_1"/>
<feature type="compositionally biased region" description="Basic and acidic residues" evidence="1">
    <location>
        <begin position="435"/>
        <end position="448"/>
    </location>
</feature>
<feature type="compositionally biased region" description="Polar residues" evidence="1">
    <location>
        <begin position="153"/>
        <end position="162"/>
    </location>
</feature>
<feature type="compositionally biased region" description="Acidic residues" evidence="1">
    <location>
        <begin position="485"/>
        <end position="497"/>
    </location>
</feature>
<feature type="region of interest" description="Disordered" evidence="1">
    <location>
        <begin position="19"/>
        <end position="48"/>
    </location>
</feature>
<evidence type="ECO:0008006" key="5">
    <source>
        <dbReference type="Google" id="ProtNLM"/>
    </source>
</evidence>
<reference evidence="2 4" key="1">
    <citation type="journal article" date="2012" name="Nature">
        <title>Algal genomes reveal evolutionary mosaicism and the fate of nucleomorphs.</title>
        <authorList>
            <consortium name="DOE Joint Genome Institute"/>
            <person name="Curtis B.A."/>
            <person name="Tanifuji G."/>
            <person name="Burki F."/>
            <person name="Gruber A."/>
            <person name="Irimia M."/>
            <person name="Maruyama S."/>
            <person name="Arias M.C."/>
            <person name="Ball S.G."/>
            <person name="Gile G.H."/>
            <person name="Hirakawa Y."/>
            <person name="Hopkins J.F."/>
            <person name="Kuo A."/>
            <person name="Rensing S.A."/>
            <person name="Schmutz J."/>
            <person name="Symeonidi A."/>
            <person name="Elias M."/>
            <person name="Eveleigh R.J."/>
            <person name="Herman E.K."/>
            <person name="Klute M.J."/>
            <person name="Nakayama T."/>
            <person name="Obornik M."/>
            <person name="Reyes-Prieto A."/>
            <person name="Armbrust E.V."/>
            <person name="Aves S.J."/>
            <person name="Beiko R.G."/>
            <person name="Coutinho P."/>
            <person name="Dacks J.B."/>
            <person name="Durnford D.G."/>
            <person name="Fast N.M."/>
            <person name="Green B.R."/>
            <person name="Grisdale C.J."/>
            <person name="Hempel F."/>
            <person name="Henrissat B."/>
            <person name="Hoppner M.P."/>
            <person name="Ishida K."/>
            <person name="Kim E."/>
            <person name="Koreny L."/>
            <person name="Kroth P.G."/>
            <person name="Liu Y."/>
            <person name="Malik S.B."/>
            <person name="Maier U.G."/>
            <person name="McRose D."/>
            <person name="Mock T."/>
            <person name="Neilson J.A."/>
            <person name="Onodera N.T."/>
            <person name="Poole A.M."/>
            <person name="Pritham E.J."/>
            <person name="Richards T.A."/>
            <person name="Rocap G."/>
            <person name="Roy S.W."/>
            <person name="Sarai C."/>
            <person name="Schaack S."/>
            <person name="Shirato S."/>
            <person name="Slamovits C.H."/>
            <person name="Spencer D.F."/>
            <person name="Suzuki S."/>
            <person name="Worden A.Z."/>
            <person name="Zauner S."/>
            <person name="Barry K."/>
            <person name="Bell C."/>
            <person name="Bharti A.K."/>
            <person name="Crow J.A."/>
            <person name="Grimwood J."/>
            <person name="Kramer R."/>
            <person name="Lindquist E."/>
            <person name="Lucas S."/>
            <person name="Salamov A."/>
            <person name="McFadden G.I."/>
            <person name="Lane C.E."/>
            <person name="Keeling P.J."/>
            <person name="Gray M.W."/>
            <person name="Grigoriev I.V."/>
            <person name="Archibald J.M."/>
        </authorList>
    </citation>
    <scope>NUCLEOTIDE SEQUENCE</scope>
    <source>
        <strain evidence="2 4">CCMP2712</strain>
    </source>
</reference>
<reference evidence="4" key="2">
    <citation type="submission" date="2012-11" db="EMBL/GenBank/DDBJ databases">
        <authorList>
            <person name="Kuo A."/>
            <person name="Curtis B.A."/>
            <person name="Tanifuji G."/>
            <person name="Burki F."/>
            <person name="Gruber A."/>
            <person name="Irimia M."/>
            <person name="Maruyama S."/>
            <person name="Arias M.C."/>
            <person name="Ball S.G."/>
            <person name="Gile G.H."/>
            <person name="Hirakawa Y."/>
            <person name="Hopkins J.F."/>
            <person name="Rensing S.A."/>
            <person name="Schmutz J."/>
            <person name="Symeonidi A."/>
            <person name="Elias M."/>
            <person name="Eveleigh R.J."/>
            <person name="Herman E.K."/>
            <person name="Klute M.J."/>
            <person name="Nakayama T."/>
            <person name="Obornik M."/>
            <person name="Reyes-Prieto A."/>
            <person name="Armbrust E.V."/>
            <person name="Aves S.J."/>
            <person name="Beiko R.G."/>
            <person name="Coutinho P."/>
            <person name="Dacks J.B."/>
            <person name="Durnford D.G."/>
            <person name="Fast N.M."/>
            <person name="Green B.R."/>
            <person name="Grisdale C."/>
            <person name="Hempe F."/>
            <person name="Henrissat B."/>
            <person name="Hoppner M.P."/>
            <person name="Ishida K.-I."/>
            <person name="Kim E."/>
            <person name="Koreny L."/>
            <person name="Kroth P.G."/>
            <person name="Liu Y."/>
            <person name="Malik S.-B."/>
            <person name="Maier U.G."/>
            <person name="McRose D."/>
            <person name="Mock T."/>
            <person name="Neilson J.A."/>
            <person name="Onodera N.T."/>
            <person name="Poole A.M."/>
            <person name="Pritham E.J."/>
            <person name="Richards T.A."/>
            <person name="Rocap G."/>
            <person name="Roy S.W."/>
            <person name="Sarai C."/>
            <person name="Schaack S."/>
            <person name="Shirato S."/>
            <person name="Slamovits C.H."/>
            <person name="Spencer D.F."/>
            <person name="Suzuki S."/>
            <person name="Worden A.Z."/>
            <person name="Zauner S."/>
            <person name="Barry K."/>
            <person name="Bell C."/>
            <person name="Bharti A.K."/>
            <person name="Crow J.A."/>
            <person name="Grimwood J."/>
            <person name="Kramer R."/>
            <person name="Lindquist E."/>
            <person name="Lucas S."/>
            <person name="Salamov A."/>
            <person name="McFadden G.I."/>
            <person name="Lane C.E."/>
            <person name="Keeling P.J."/>
            <person name="Gray M.W."/>
            <person name="Grigoriev I.V."/>
            <person name="Archibald J.M."/>
        </authorList>
    </citation>
    <scope>NUCLEOTIDE SEQUENCE</scope>
    <source>
        <strain evidence="4">CCMP2712</strain>
    </source>
</reference>
<reference evidence="3" key="3">
    <citation type="submission" date="2015-06" db="UniProtKB">
        <authorList>
            <consortium name="EnsemblProtists"/>
        </authorList>
    </citation>
    <scope>IDENTIFICATION</scope>
</reference>
<accession>L1J8F7</accession>
<dbReference type="EnsemblProtists" id="EKX44389">
    <property type="protein sequence ID" value="EKX44389"/>
    <property type="gene ID" value="GUITHDRAFT_109837"/>
</dbReference>
<evidence type="ECO:0000313" key="4">
    <source>
        <dbReference type="Proteomes" id="UP000011087"/>
    </source>
</evidence>
<dbReference type="PaxDb" id="55529-EKX44389"/>
<gene>
    <name evidence="2" type="ORF">GUITHDRAFT_109837</name>
</gene>
<evidence type="ECO:0000256" key="1">
    <source>
        <dbReference type="SAM" id="MobiDB-lite"/>
    </source>
</evidence>
<evidence type="ECO:0000313" key="2">
    <source>
        <dbReference type="EMBL" id="EKX44389.1"/>
    </source>
</evidence>
<feature type="region of interest" description="Disordered" evidence="1">
    <location>
        <begin position="66"/>
        <end position="168"/>
    </location>
</feature>
<dbReference type="Proteomes" id="UP000011087">
    <property type="component" value="Unassembled WGS sequence"/>
</dbReference>
<feature type="region of interest" description="Disordered" evidence="1">
    <location>
        <begin position="398"/>
        <end position="497"/>
    </location>
</feature>
<feature type="region of interest" description="Disordered" evidence="1">
    <location>
        <begin position="334"/>
        <end position="376"/>
    </location>
</feature>
<dbReference type="EMBL" id="JH993005">
    <property type="protein sequence ID" value="EKX44389.1"/>
    <property type="molecule type" value="Genomic_DNA"/>
</dbReference>
<feature type="compositionally biased region" description="Polar residues" evidence="1">
    <location>
        <begin position="584"/>
        <end position="593"/>
    </location>
</feature>
<proteinExistence type="predicted"/>
<dbReference type="GeneID" id="17301036"/>